<dbReference type="Gene3D" id="1.20.1250.20">
    <property type="entry name" value="MFS general substrate transporter like domains"/>
    <property type="match status" value="1"/>
</dbReference>
<feature type="transmembrane region" description="Helical" evidence="1">
    <location>
        <begin position="67"/>
        <end position="87"/>
    </location>
</feature>
<comment type="caution">
    <text evidence="2">The sequence shown here is derived from an EMBL/GenBank/DDBJ whole genome shotgun (WGS) entry which is preliminary data.</text>
</comment>
<organism evidence="2 3">
    <name type="scientific">Actinocorallia libanotica</name>
    <dbReference type="NCBI Taxonomy" id="46162"/>
    <lineage>
        <taxon>Bacteria</taxon>
        <taxon>Bacillati</taxon>
        <taxon>Actinomycetota</taxon>
        <taxon>Actinomycetes</taxon>
        <taxon>Streptosporangiales</taxon>
        <taxon>Thermomonosporaceae</taxon>
        <taxon>Actinocorallia</taxon>
    </lineage>
</organism>
<dbReference type="EMBL" id="BAAAHH010000015">
    <property type="protein sequence ID" value="GAA0954684.1"/>
    <property type="molecule type" value="Genomic_DNA"/>
</dbReference>
<accession>A0ABP4BTC1</accession>
<evidence type="ECO:0000313" key="3">
    <source>
        <dbReference type="Proteomes" id="UP001500665"/>
    </source>
</evidence>
<evidence type="ECO:0000313" key="2">
    <source>
        <dbReference type="EMBL" id="GAA0954684.1"/>
    </source>
</evidence>
<dbReference type="Pfam" id="PF07690">
    <property type="entry name" value="MFS_1"/>
    <property type="match status" value="1"/>
</dbReference>
<gene>
    <name evidence="2" type="ORF">GCM10009550_38270</name>
</gene>
<evidence type="ECO:0000256" key="1">
    <source>
        <dbReference type="SAM" id="Phobius"/>
    </source>
</evidence>
<sequence length="102" mass="10966">MLFFVNVLVATLTFLPGASNFGPMLLLPLYYQQVHGLTTVETGFMPAPQGAGTALSLLIAGRLNDRIGARPLILAGLAVTVVAISMGRVRRCARRRSVSVRR</sequence>
<keyword evidence="1" id="KW-0812">Transmembrane</keyword>
<dbReference type="InterPro" id="IPR011701">
    <property type="entry name" value="MFS"/>
</dbReference>
<dbReference type="InterPro" id="IPR036259">
    <property type="entry name" value="MFS_trans_sf"/>
</dbReference>
<keyword evidence="1" id="KW-1133">Transmembrane helix</keyword>
<evidence type="ECO:0008006" key="4">
    <source>
        <dbReference type="Google" id="ProtNLM"/>
    </source>
</evidence>
<dbReference type="SUPFAM" id="SSF103473">
    <property type="entry name" value="MFS general substrate transporter"/>
    <property type="match status" value="1"/>
</dbReference>
<proteinExistence type="predicted"/>
<keyword evidence="3" id="KW-1185">Reference proteome</keyword>
<keyword evidence="1" id="KW-0472">Membrane</keyword>
<reference evidence="3" key="1">
    <citation type="journal article" date="2019" name="Int. J. Syst. Evol. Microbiol.">
        <title>The Global Catalogue of Microorganisms (GCM) 10K type strain sequencing project: providing services to taxonomists for standard genome sequencing and annotation.</title>
        <authorList>
            <consortium name="The Broad Institute Genomics Platform"/>
            <consortium name="The Broad Institute Genome Sequencing Center for Infectious Disease"/>
            <person name="Wu L."/>
            <person name="Ma J."/>
        </authorList>
    </citation>
    <scope>NUCLEOTIDE SEQUENCE [LARGE SCALE GENOMIC DNA]</scope>
    <source>
        <strain evidence="3">JCM 10696</strain>
    </source>
</reference>
<protein>
    <recommendedName>
        <fullName evidence="4">MFS transporter</fullName>
    </recommendedName>
</protein>
<dbReference type="Proteomes" id="UP001500665">
    <property type="component" value="Unassembled WGS sequence"/>
</dbReference>
<name>A0ABP4BTC1_9ACTN</name>